<organism evidence="2 3">
    <name type="scientific">Natronoflexus pectinivorans</name>
    <dbReference type="NCBI Taxonomy" id="682526"/>
    <lineage>
        <taxon>Bacteria</taxon>
        <taxon>Pseudomonadati</taxon>
        <taxon>Bacteroidota</taxon>
        <taxon>Bacteroidia</taxon>
        <taxon>Marinilabiliales</taxon>
        <taxon>Marinilabiliaceae</taxon>
        <taxon>Natronoflexus</taxon>
    </lineage>
</organism>
<name>A0A4R2GGD4_9BACT</name>
<reference evidence="2 3" key="1">
    <citation type="submission" date="2019-03" db="EMBL/GenBank/DDBJ databases">
        <title>Genomic Encyclopedia of Type Strains, Phase IV (KMG-IV): sequencing the most valuable type-strain genomes for metagenomic binning, comparative biology and taxonomic classification.</title>
        <authorList>
            <person name="Goeker M."/>
        </authorList>
    </citation>
    <scope>NUCLEOTIDE SEQUENCE [LARGE SCALE GENOMIC DNA]</scope>
    <source>
        <strain evidence="2 3">DSM 24179</strain>
    </source>
</reference>
<sequence length="140" mass="15412">MFLILKSFNMLRFTFLLFVLSSFTVGAQISDNAYGSITQSDSEISINIIDKPDLELVAAKQLYLEQCLYSYAKQKERGIMLSMVGVAISGVGISSSNDVLSYGGGAMSLIGVFISLNANKWLKRTTIQPSQEGAVFKFRF</sequence>
<dbReference type="Proteomes" id="UP000295221">
    <property type="component" value="Unassembled WGS sequence"/>
</dbReference>
<feature type="signal peptide" evidence="1">
    <location>
        <begin position="1"/>
        <end position="27"/>
    </location>
</feature>
<gene>
    <name evidence="2" type="ORF">EV194_11025</name>
</gene>
<evidence type="ECO:0000313" key="3">
    <source>
        <dbReference type="Proteomes" id="UP000295221"/>
    </source>
</evidence>
<comment type="caution">
    <text evidence="2">The sequence shown here is derived from an EMBL/GenBank/DDBJ whole genome shotgun (WGS) entry which is preliminary data.</text>
</comment>
<accession>A0A4R2GGD4</accession>
<protein>
    <submittedName>
        <fullName evidence="2">Uncharacterized protein</fullName>
    </submittedName>
</protein>
<keyword evidence="1" id="KW-0732">Signal</keyword>
<dbReference type="EMBL" id="SLWK01000010">
    <property type="protein sequence ID" value="TCO07026.1"/>
    <property type="molecule type" value="Genomic_DNA"/>
</dbReference>
<feature type="chain" id="PRO_5020997034" evidence="1">
    <location>
        <begin position="28"/>
        <end position="140"/>
    </location>
</feature>
<evidence type="ECO:0000256" key="1">
    <source>
        <dbReference type="SAM" id="SignalP"/>
    </source>
</evidence>
<evidence type="ECO:0000313" key="2">
    <source>
        <dbReference type="EMBL" id="TCO07026.1"/>
    </source>
</evidence>
<proteinExistence type="predicted"/>
<dbReference type="AlphaFoldDB" id="A0A4R2GGD4"/>
<keyword evidence="3" id="KW-1185">Reference proteome</keyword>